<dbReference type="RefSeq" id="WP_011144390.1">
    <property type="nucleotide sequence ID" value="NC_005125.1"/>
</dbReference>
<dbReference type="STRING" id="251221.gene:10761926"/>
<reference evidence="2 3" key="1">
    <citation type="journal article" date="2003" name="DNA Res.">
        <title>Complete genome structure of Gloeobacter violaceus PCC 7421, a cyanobacterium that lacks thylakoids.</title>
        <authorList>
            <person name="Nakamura Y."/>
            <person name="Kaneko T."/>
            <person name="Sato S."/>
            <person name="Mimuro M."/>
            <person name="Miyashita H."/>
            <person name="Tsuchiya T."/>
            <person name="Sasamoto S."/>
            <person name="Watanabe A."/>
            <person name="Kawashima K."/>
            <person name="Kishida Y."/>
            <person name="Kiyokawa C."/>
            <person name="Kohara M."/>
            <person name="Matsumoto M."/>
            <person name="Matsuno A."/>
            <person name="Nakazaki N."/>
            <person name="Shimpo S."/>
            <person name="Takeuchi C."/>
            <person name="Yamada M."/>
            <person name="Tabata S."/>
        </authorList>
    </citation>
    <scope>NUCLEOTIDE SEQUENCE [LARGE SCALE GENOMIC DNA]</scope>
    <source>
        <strain evidence="3">ATCC 29082 / PCC 7421</strain>
    </source>
</reference>
<organism evidence="2 3">
    <name type="scientific">Gloeobacter violaceus (strain ATCC 29082 / PCC 7421)</name>
    <dbReference type="NCBI Taxonomy" id="251221"/>
    <lineage>
        <taxon>Bacteria</taxon>
        <taxon>Bacillati</taxon>
        <taxon>Cyanobacteriota</taxon>
        <taxon>Cyanophyceae</taxon>
        <taxon>Gloeobacterales</taxon>
        <taxon>Gloeobacteraceae</taxon>
        <taxon>Gloeobacter</taxon>
    </lineage>
</organism>
<dbReference type="EnsemblBacteria" id="BAC92348">
    <property type="protein sequence ID" value="BAC92348"/>
    <property type="gene ID" value="BAC92348"/>
</dbReference>
<feature type="transmembrane region" description="Helical" evidence="1">
    <location>
        <begin position="12"/>
        <end position="29"/>
    </location>
</feature>
<sequence length="103" mass="12027">MMHLKLAKLTHYLTQWTIFFLLAVAIWIYQTLFLQPVKLPPAPLAVAPQTKVVTPPERDSDLRDPEYVVTPRGTFARYRIGSEHFFYRDGKLVRQTPVYLPKL</sequence>
<keyword evidence="3" id="KW-1185">Reference proteome</keyword>
<gene>
    <name evidence="2" type="ordered locus">glr4407</name>
</gene>
<keyword evidence="1" id="KW-0812">Transmembrane</keyword>
<evidence type="ECO:0000313" key="2">
    <source>
        <dbReference type="EMBL" id="BAC92348.1"/>
    </source>
</evidence>
<dbReference type="AlphaFoldDB" id="Q7ND29"/>
<reference evidence="2 3" key="2">
    <citation type="journal article" date="2003" name="DNA Res.">
        <title>Complete genome structure of Gloeobacter violaceus PCC 7421, a cyanobacterium that lacks thylakoids (supplement).</title>
        <authorList>
            <person name="Nakamura Y."/>
            <person name="Kaneko T."/>
            <person name="Sato S."/>
            <person name="Mimuro M."/>
            <person name="Miyashita H."/>
            <person name="Tsuchiya T."/>
            <person name="Sasamoto S."/>
            <person name="Watanabe A."/>
            <person name="Kawashima K."/>
            <person name="Kishida Y."/>
            <person name="Kiyokawa C."/>
            <person name="Kohara M."/>
            <person name="Matsumoto M."/>
            <person name="Matsuno A."/>
            <person name="Nakazaki N."/>
            <person name="Shimpo S."/>
            <person name="Takeuchi C."/>
            <person name="Yamada M."/>
            <person name="Tabata S."/>
        </authorList>
    </citation>
    <scope>NUCLEOTIDE SEQUENCE [LARGE SCALE GENOMIC DNA]</scope>
    <source>
        <strain evidence="3">ATCC 29082 / PCC 7421</strain>
    </source>
</reference>
<proteinExistence type="predicted"/>
<keyword evidence="1" id="KW-0472">Membrane</keyword>
<dbReference type="Proteomes" id="UP000000557">
    <property type="component" value="Chromosome"/>
</dbReference>
<accession>Q7ND29</accession>
<keyword evidence="1" id="KW-1133">Transmembrane helix</keyword>
<name>Q7ND29_GLOVI</name>
<dbReference type="InParanoid" id="Q7ND29"/>
<dbReference type="HOGENOM" id="CLU_2259793_0_0_3"/>
<evidence type="ECO:0000313" key="3">
    <source>
        <dbReference type="Proteomes" id="UP000000557"/>
    </source>
</evidence>
<evidence type="ECO:0000256" key="1">
    <source>
        <dbReference type="SAM" id="Phobius"/>
    </source>
</evidence>
<dbReference type="EMBL" id="BA000045">
    <property type="protein sequence ID" value="BAC92348.1"/>
    <property type="molecule type" value="Genomic_DNA"/>
</dbReference>
<protein>
    <submittedName>
        <fullName evidence="2">Glr4407 protein</fullName>
    </submittedName>
</protein>
<dbReference type="KEGG" id="gvi:glr4407"/>